<organism evidence="2 3">
    <name type="scientific">Terfezia boudieri ATCC MYA-4762</name>
    <dbReference type="NCBI Taxonomy" id="1051890"/>
    <lineage>
        <taxon>Eukaryota</taxon>
        <taxon>Fungi</taxon>
        <taxon>Dikarya</taxon>
        <taxon>Ascomycota</taxon>
        <taxon>Pezizomycotina</taxon>
        <taxon>Pezizomycetes</taxon>
        <taxon>Pezizales</taxon>
        <taxon>Pezizaceae</taxon>
        <taxon>Terfezia</taxon>
    </lineage>
</organism>
<accession>A0A3N4LK92</accession>
<evidence type="ECO:0000313" key="3">
    <source>
        <dbReference type="Proteomes" id="UP000267821"/>
    </source>
</evidence>
<dbReference type="AlphaFoldDB" id="A0A3N4LK92"/>
<dbReference type="Proteomes" id="UP000267821">
    <property type="component" value="Unassembled WGS sequence"/>
</dbReference>
<evidence type="ECO:0000313" key="2">
    <source>
        <dbReference type="EMBL" id="RPB23314.1"/>
    </source>
</evidence>
<gene>
    <name evidence="2" type="ORF">L211DRAFT_284366</name>
</gene>
<evidence type="ECO:0008006" key="4">
    <source>
        <dbReference type="Google" id="ProtNLM"/>
    </source>
</evidence>
<sequence length="150" mass="16212">MFYINYLASLCKRRHWPDPHYECYPYNGGFTCNVRVNHRDYQSVAISATQDLAREAAAQRAYLVCSNISVNESLYQGQGAGNGASVQPPHLLPIGSVSMAMAQPRYVPPTGGIVPVQNGLPKPEQGPISSNGRMSNGQGVVIVGHPQLGM</sequence>
<dbReference type="InParanoid" id="A0A3N4LK92"/>
<feature type="compositionally biased region" description="Polar residues" evidence="1">
    <location>
        <begin position="127"/>
        <end position="138"/>
    </location>
</feature>
<reference evidence="2 3" key="1">
    <citation type="journal article" date="2018" name="Nat. Ecol. Evol.">
        <title>Pezizomycetes genomes reveal the molecular basis of ectomycorrhizal truffle lifestyle.</title>
        <authorList>
            <person name="Murat C."/>
            <person name="Payen T."/>
            <person name="Noel B."/>
            <person name="Kuo A."/>
            <person name="Morin E."/>
            <person name="Chen J."/>
            <person name="Kohler A."/>
            <person name="Krizsan K."/>
            <person name="Balestrini R."/>
            <person name="Da Silva C."/>
            <person name="Montanini B."/>
            <person name="Hainaut M."/>
            <person name="Levati E."/>
            <person name="Barry K.W."/>
            <person name="Belfiori B."/>
            <person name="Cichocki N."/>
            <person name="Clum A."/>
            <person name="Dockter R.B."/>
            <person name="Fauchery L."/>
            <person name="Guy J."/>
            <person name="Iotti M."/>
            <person name="Le Tacon F."/>
            <person name="Lindquist E.A."/>
            <person name="Lipzen A."/>
            <person name="Malagnac F."/>
            <person name="Mello A."/>
            <person name="Molinier V."/>
            <person name="Miyauchi S."/>
            <person name="Poulain J."/>
            <person name="Riccioni C."/>
            <person name="Rubini A."/>
            <person name="Sitrit Y."/>
            <person name="Splivallo R."/>
            <person name="Traeger S."/>
            <person name="Wang M."/>
            <person name="Zifcakova L."/>
            <person name="Wipf D."/>
            <person name="Zambonelli A."/>
            <person name="Paolocci F."/>
            <person name="Nowrousian M."/>
            <person name="Ottonello S."/>
            <person name="Baldrian P."/>
            <person name="Spatafora J.W."/>
            <person name="Henrissat B."/>
            <person name="Nagy L.G."/>
            <person name="Aury J.M."/>
            <person name="Wincker P."/>
            <person name="Grigoriev I.V."/>
            <person name="Bonfante P."/>
            <person name="Martin F.M."/>
        </authorList>
    </citation>
    <scope>NUCLEOTIDE SEQUENCE [LARGE SCALE GENOMIC DNA]</scope>
    <source>
        <strain evidence="2 3">ATCC MYA-4762</strain>
    </source>
</reference>
<name>A0A3N4LK92_9PEZI</name>
<proteinExistence type="predicted"/>
<dbReference type="OrthoDB" id="5274873at2759"/>
<dbReference type="EMBL" id="ML121547">
    <property type="protein sequence ID" value="RPB23314.1"/>
    <property type="molecule type" value="Genomic_DNA"/>
</dbReference>
<protein>
    <recommendedName>
        <fullName evidence="4">DRBM domain-containing protein</fullName>
    </recommendedName>
</protein>
<evidence type="ECO:0000256" key="1">
    <source>
        <dbReference type="SAM" id="MobiDB-lite"/>
    </source>
</evidence>
<keyword evidence="3" id="KW-1185">Reference proteome</keyword>
<feature type="region of interest" description="Disordered" evidence="1">
    <location>
        <begin position="120"/>
        <end position="139"/>
    </location>
</feature>
<dbReference type="Gene3D" id="3.30.160.20">
    <property type="match status" value="1"/>
</dbReference>
<dbReference type="SUPFAM" id="SSF54768">
    <property type="entry name" value="dsRNA-binding domain-like"/>
    <property type="match status" value="1"/>
</dbReference>